<reference evidence="1" key="2">
    <citation type="submission" date="2022-01" db="EMBL/GenBank/DDBJ databases">
        <authorList>
            <person name="Yamashiro T."/>
            <person name="Shiraishi A."/>
            <person name="Satake H."/>
            <person name="Nakayama K."/>
        </authorList>
    </citation>
    <scope>NUCLEOTIDE SEQUENCE</scope>
</reference>
<protein>
    <submittedName>
        <fullName evidence="1">Uncharacterized protein</fullName>
    </submittedName>
</protein>
<sequence length="241" mass="26746">MIPQVHSPQSYSLMYSAPHLYQLQISHSFVPPSQYYQSHMDHQTSSVLQNAYHSPQVSTQPMTEFPQLESGLVVLVFTQGDDPIAYLNKAMAFLSTVAASRVMLLVPKEIMQEGMQGLLNAIIVKESGQILDEEKLAFHADPGILNNQAAQTTIPNNAAFQTEDLDAYDFDCDDVANAKAVLMANLSNYGSNVISEVPHSEPYYNDMDNHSVPAMHDFEQTSIVNFPDNEITSDSNIIPYS</sequence>
<proteinExistence type="predicted"/>
<evidence type="ECO:0000313" key="1">
    <source>
        <dbReference type="EMBL" id="GJT37810.1"/>
    </source>
</evidence>
<dbReference type="Proteomes" id="UP001151760">
    <property type="component" value="Unassembled WGS sequence"/>
</dbReference>
<evidence type="ECO:0000313" key="2">
    <source>
        <dbReference type="Proteomes" id="UP001151760"/>
    </source>
</evidence>
<dbReference type="EMBL" id="BQNB010015253">
    <property type="protein sequence ID" value="GJT37810.1"/>
    <property type="molecule type" value="Genomic_DNA"/>
</dbReference>
<keyword evidence="2" id="KW-1185">Reference proteome</keyword>
<reference evidence="1" key="1">
    <citation type="journal article" date="2022" name="Int. J. Mol. Sci.">
        <title>Draft Genome of Tanacetum Coccineum: Genomic Comparison of Closely Related Tanacetum-Family Plants.</title>
        <authorList>
            <person name="Yamashiro T."/>
            <person name="Shiraishi A."/>
            <person name="Nakayama K."/>
            <person name="Satake H."/>
        </authorList>
    </citation>
    <scope>NUCLEOTIDE SEQUENCE</scope>
</reference>
<accession>A0ABQ5DFL9</accession>
<organism evidence="1 2">
    <name type="scientific">Tanacetum coccineum</name>
    <dbReference type="NCBI Taxonomy" id="301880"/>
    <lineage>
        <taxon>Eukaryota</taxon>
        <taxon>Viridiplantae</taxon>
        <taxon>Streptophyta</taxon>
        <taxon>Embryophyta</taxon>
        <taxon>Tracheophyta</taxon>
        <taxon>Spermatophyta</taxon>
        <taxon>Magnoliopsida</taxon>
        <taxon>eudicotyledons</taxon>
        <taxon>Gunneridae</taxon>
        <taxon>Pentapetalae</taxon>
        <taxon>asterids</taxon>
        <taxon>campanulids</taxon>
        <taxon>Asterales</taxon>
        <taxon>Asteraceae</taxon>
        <taxon>Asteroideae</taxon>
        <taxon>Anthemideae</taxon>
        <taxon>Anthemidinae</taxon>
        <taxon>Tanacetum</taxon>
    </lineage>
</organism>
<comment type="caution">
    <text evidence="1">The sequence shown here is derived from an EMBL/GenBank/DDBJ whole genome shotgun (WGS) entry which is preliminary data.</text>
</comment>
<name>A0ABQ5DFL9_9ASTR</name>
<gene>
    <name evidence="1" type="ORF">Tco_0937675</name>
</gene>